<organism evidence="3 4">
    <name type="scientific">Actinacidiphila acididurans</name>
    <dbReference type="NCBI Taxonomy" id="2784346"/>
    <lineage>
        <taxon>Bacteria</taxon>
        <taxon>Bacillati</taxon>
        <taxon>Actinomycetota</taxon>
        <taxon>Actinomycetes</taxon>
        <taxon>Kitasatosporales</taxon>
        <taxon>Streptomycetaceae</taxon>
        <taxon>Actinacidiphila</taxon>
    </lineage>
</organism>
<dbReference type="InterPro" id="IPR015341">
    <property type="entry name" value="Glyco_hydro_38_cen"/>
</dbReference>
<dbReference type="PANTHER" id="PTHR46017">
    <property type="entry name" value="ALPHA-MANNOSIDASE 2C1"/>
    <property type="match status" value="1"/>
</dbReference>
<dbReference type="Gene3D" id="1.20.1270.50">
    <property type="entry name" value="Glycoside hydrolase family 38, central domain"/>
    <property type="match status" value="1"/>
</dbReference>
<dbReference type="InterPro" id="IPR011013">
    <property type="entry name" value="Gal_mutarotase_sf_dom"/>
</dbReference>
<dbReference type="RefSeq" id="WP_205356125.1">
    <property type="nucleotide sequence ID" value="NZ_JADKYB010000003.1"/>
</dbReference>
<dbReference type="Pfam" id="PF01074">
    <property type="entry name" value="Glyco_hydro_38N"/>
    <property type="match status" value="1"/>
</dbReference>
<comment type="caution">
    <text evidence="3">The sequence shown here is derived from an EMBL/GenBank/DDBJ whole genome shotgun (WGS) entry which is preliminary data.</text>
</comment>
<name>A0ABS2TPS9_9ACTN</name>
<accession>A0ABS2TPS9</accession>
<evidence type="ECO:0000313" key="4">
    <source>
        <dbReference type="Proteomes" id="UP000749040"/>
    </source>
</evidence>
<dbReference type="EMBL" id="JADKYB010000003">
    <property type="protein sequence ID" value="MBM9504260.1"/>
    <property type="molecule type" value="Genomic_DNA"/>
</dbReference>
<gene>
    <name evidence="3" type="ORF">ITX44_06875</name>
</gene>
<evidence type="ECO:0000256" key="1">
    <source>
        <dbReference type="ARBA" id="ARBA00009792"/>
    </source>
</evidence>
<feature type="domain" description="Glycoside hydrolase family 38 central" evidence="2">
    <location>
        <begin position="276"/>
        <end position="345"/>
    </location>
</feature>
<dbReference type="Proteomes" id="UP000749040">
    <property type="component" value="Unassembled WGS sequence"/>
</dbReference>
<dbReference type="InterPro" id="IPR000602">
    <property type="entry name" value="Glyco_hydro_38_N"/>
</dbReference>
<dbReference type="SMART" id="SM00872">
    <property type="entry name" value="Alpha-mann_mid"/>
    <property type="match status" value="1"/>
</dbReference>
<reference evidence="3 4" key="1">
    <citation type="submission" date="2021-01" db="EMBL/GenBank/DDBJ databases">
        <title>Streptomyces acididurans sp. nov., isolated from a peat swamp forest soil.</title>
        <authorList>
            <person name="Chantavorakit T."/>
            <person name="Duangmal K."/>
        </authorList>
    </citation>
    <scope>NUCLEOTIDE SEQUENCE [LARGE SCALE GENOMIC DNA]</scope>
    <source>
        <strain evidence="3 4">KK5PA1</strain>
    </source>
</reference>
<dbReference type="InterPro" id="IPR011330">
    <property type="entry name" value="Glyco_hydro/deAcase_b/a-brl"/>
</dbReference>
<dbReference type="PANTHER" id="PTHR46017:SF2">
    <property type="entry name" value="MANNOSYLGLYCERATE HYDROLASE"/>
    <property type="match status" value="1"/>
</dbReference>
<keyword evidence="4" id="KW-1185">Reference proteome</keyword>
<dbReference type="InterPro" id="IPR037094">
    <property type="entry name" value="Glyco_hydro_38_cen_sf"/>
</dbReference>
<dbReference type="Gene3D" id="2.70.98.30">
    <property type="entry name" value="Golgi alpha-mannosidase II, domain 4"/>
    <property type="match status" value="1"/>
</dbReference>
<evidence type="ECO:0000259" key="2">
    <source>
        <dbReference type="SMART" id="SM00872"/>
    </source>
</evidence>
<sequence>MQRSAVFVPHFHWDREWYEPFQVFRHRLVAALDTVLETAEANPDFRFTVDGQMAAVEDYLRMRPENRDRLAALVAEGRLAIGPWLILLDEFLCSGETIVRNLRMGWAAAAELGGAMPVGYLPDMFGHVAQMPQILARAGFEHAALWRGVPGSVEGHAFRWRAPDGSEVRTEFLFDGYDNGLDVLLVPDSIGRALGDYAGMTADRWGNDPVLAMAGTDHNAPDPRLTEWLRRASSDQRAITVATLDEYIRAHARDEVSAVVTGELRSHVRGNILPGVLSVRLGLKQRMAVAERTVDHAERINALWSRRDDSPFLALAWHKIIESTAHDSVVGSGTDETCDQVDARLAEAAQTARAVRDAALAEPAAEVPSDGYLVANPLPFARTAAVEVDVVAPPEAGVLVATAADGSAHPVQTIHRAPTVLSDERMDASQLERVLRRIHRRELFGRLIDSYELTAGSLVFHLAEVPAAGPFDLLILRREVAEAAAAHPGEWRVLTLEEPRATALVSVPVPASGLAAFRVEAREQAPEQAPAFVPATAADRTLSNGLVGVEIAADGTLDVTGADGCVLRGVGRLVDGGDRGDSYNYGPPAKDVLVTEPAEVTVEVLETGPLRSRTLVTRVYAWPAALSADRDVRDARTVRTPVETLVEVRAGEPFVRVSTSFLNRSADHRLRFHVPLPEPAAESAAAGQFAVTRRGLTAEGGWGEYPIPTFPASSFVSAGAATLLLDHASEYELVGDGSELAVTLLRAIGSISVNIHPYRDEPAASEIPAPGAQDLGMRIHNRFAVLPSASGWQGADAVAAAELFRNDVLVTRGTAPAGAPLPPDATGVRVDGADVLVSTVRRVGAQEIGTQEIGAREVAVEEAGAGRSGGGGVEVRLVAMSDTGATARVTGPFTEATTVDLLGRPLSTTPAPDGLELALGPWEIRTVVLQ</sequence>
<dbReference type="SUPFAM" id="SSF88713">
    <property type="entry name" value="Glycoside hydrolase/deacetylase"/>
    <property type="match status" value="1"/>
</dbReference>
<dbReference type="Gene3D" id="3.20.110.10">
    <property type="entry name" value="Glycoside hydrolase 38, N terminal domain"/>
    <property type="match status" value="1"/>
</dbReference>
<comment type="similarity">
    <text evidence="1">Belongs to the glycosyl hydrolase 38 family.</text>
</comment>
<dbReference type="InterPro" id="IPR027291">
    <property type="entry name" value="Glyco_hydro_38_N_sf"/>
</dbReference>
<dbReference type="SUPFAM" id="SSF74650">
    <property type="entry name" value="Galactose mutarotase-like"/>
    <property type="match status" value="1"/>
</dbReference>
<protein>
    <submittedName>
        <fullName evidence="3">Alpha-mannosidase</fullName>
    </submittedName>
</protein>
<proteinExistence type="inferred from homology"/>
<evidence type="ECO:0000313" key="3">
    <source>
        <dbReference type="EMBL" id="MBM9504260.1"/>
    </source>
</evidence>